<dbReference type="Pfam" id="PF18730">
    <property type="entry name" value="HEPN_Cthe2314"/>
    <property type="match status" value="1"/>
</dbReference>
<dbReference type="EMBL" id="LVJH01000002">
    <property type="protein sequence ID" value="OAB45936.1"/>
    <property type="molecule type" value="Genomic_DNA"/>
</dbReference>
<comment type="caution">
    <text evidence="2">The sequence shown here is derived from an EMBL/GenBank/DDBJ whole genome shotgun (WGS) entry which is preliminary data.</text>
</comment>
<dbReference type="STRING" id="494026.PGLA_00635"/>
<name>A0A168NMC6_9BACL</name>
<dbReference type="Proteomes" id="UP000076967">
    <property type="component" value="Unassembled WGS sequence"/>
</dbReference>
<dbReference type="RefSeq" id="WP_068527281.1">
    <property type="nucleotide sequence ID" value="NZ_LVJH01000002.1"/>
</dbReference>
<protein>
    <recommendedName>
        <fullName evidence="1">Cthe-2314-like HEPN domain-containing protein</fullName>
    </recommendedName>
</protein>
<reference evidence="2 3" key="1">
    <citation type="submission" date="2016-03" db="EMBL/GenBank/DDBJ databases">
        <title>Draft genome sequence of Paenibacillus glacialis DSM 22343.</title>
        <authorList>
            <person name="Shin S.-K."/>
            <person name="Yi H."/>
        </authorList>
    </citation>
    <scope>NUCLEOTIDE SEQUENCE [LARGE SCALE GENOMIC DNA]</scope>
    <source>
        <strain evidence="2 3">DSM 22343</strain>
    </source>
</reference>
<gene>
    <name evidence="2" type="ORF">PGLA_00635</name>
</gene>
<accession>A0A168NMC6</accession>
<proteinExistence type="predicted"/>
<feature type="domain" description="Cthe-2314-like HEPN" evidence="1">
    <location>
        <begin position="52"/>
        <end position="230"/>
    </location>
</feature>
<dbReference type="AlphaFoldDB" id="A0A168NMC6"/>
<evidence type="ECO:0000313" key="2">
    <source>
        <dbReference type="EMBL" id="OAB45936.1"/>
    </source>
</evidence>
<evidence type="ECO:0000313" key="3">
    <source>
        <dbReference type="Proteomes" id="UP000076967"/>
    </source>
</evidence>
<sequence length="241" mass="28745">MLSELFGDLSHKNNNPLVENAFKEMGQAIQLLQKEMDRYEDPTHDLRKLEIWTRGLVSSLIELDESYAAAEFFRKSIIIAGFMDDMSAKEQLDYARYVYFYKNGFIRVFAVLDKLGTFLNEVYDLQTSKVKSQYSYFTVLRQFSYNHTYESLGHLLVAIRDEYRQPINDLRKRRNAEIHYMNVEMEDDLWQRHQGLHDKIILEDVDKHLLELKQGIDMVSRTLSTVYRYTSERWIRKDIQT</sequence>
<dbReference type="InterPro" id="IPR041394">
    <property type="entry name" value="HEPN_Cthe2314"/>
</dbReference>
<evidence type="ECO:0000259" key="1">
    <source>
        <dbReference type="Pfam" id="PF18730"/>
    </source>
</evidence>
<dbReference type="OrthoDB" id="2641850at2"/>
<organism evidence="2 3">
    <name type="scientific">Paenibacillus glacialis</name>
    <dbReference type="NCBI Taxonomy" id="494026"/>
    <lineage>
        <taxon>Bacteria</taxon>
        <taxon>Bacillati</taxon>
        <taxon>Bacillota</taxon>
        <taxon>Bacilli</taxon>
        <taxon>Bacillales</taxon>
        <taxon>Paenibacillaceae</taxon>
        <taxon>Paenibacillus</taxon>
    </lineage>
</organism>
<keyword evidence="3" id="KW-1185">Reference proteome</keyword>